<protein>
    <submittedName>
        <fullName evidence="2">Uncharacterized protein</fullName>
    </submittedName>
</protein>
<keyword evidence="1" id="KW-0732">Signal</keyword>
<gene>
    <name evidence="2" type="ORF">BBP00_00005473</name>
</gene>
<organism evidence="2 3">
    <name type="scientific">Phytophthora kernoviae</name>
    <dbReference type="NCBI Taxonomy" id="325452"/>
    <lineage>
        <taxon>Eukaryota</taxon>
        <taxon>Sar</taxon>
        <taxon>Stramenopiles</taxon>
        <taxon>Oomycota</taxon>
        <taxon>Peronosporomycetes</taxon>
        <taxon>Peronosporales</taxon>
        <taxon>Peronosporaceae</taxon>
        <taxon>Phytophthora</taxon>
    </lineage>
</organism>
<dbReference type="EMBL" id="MBDO02000161">
    <property type="protein sequence ID" value="RLN61294.1"/>
    <property type="molecule type" value="Genomic_DNA"/>
</dbReference>
<comment type="caution">
    <text evidence="2">The sequence shown here is derived from an EMBL/GenBank/DDBJ whole genome shotgun (WGS) entry which is preliminary data.</text>
</comment>
<dbReference type="Proteomes" id="UP000277300">
    <property type="component" value="Unassembled WGS sequence"/>
</dbReference>
<evidence type="ECO:0000313" key="3">
    <source>
        <dbReference type="Proteomes" id="UP000277300"/>
    </source>
</evidence>
<accession>A0A3F2RNW8</accession>
<name>A0A3F2RNW8_9STRA</name>
<evidence type="ECO:0000313" key="2">
    <source>
        <dbReference type="EMBL" id="RLN61294.1"/>
    </source>
</evidence>
<reference evidence="2 3" key="1">
    <citation type="submission" date="2018-07" db="EMBL/GenBank/DDBJ databases">
        <title>Genome sequencing of oomycete isolates from Chile give support for New Zealand origin for Phytophthora kernoviae and make available the first Nothophytophthora sp. genome.</title>
        <authorList>
            <person name="Studholme D.J."/>
            <person name="Sanfuentes E."/>
            <person name="Panda P."/>
            <person name="Hill R."/>
            <person name="Sambles C."/>
            <person name="Grant M."/>
            <person name="Williams N.M."/>
            <person name="Mcdougal R.L."/>
        </authorList>
    </citation>
    <scope>NUCLEOTIDE SEQUENCE [LARGE SCALE GENOMIC DNA]</scope>
    <source>
        <strain evidence="2">Chile6</strain>
    </source>
</reference>
<proteinExistence type="predicted"/>
<feature type="chain" id="PRO_5017736955" evidence="1">
    <location>
        <begin position="23"/>
        <end position="67"/>
    </location>
</feature>
<sequence length="67" mass="7044">MMGRLQFIVATTVALIIQSTQDFTISTPVGMAAGATGEGYATPVYSTALLTPKTFDFRGIQGTTTEP</sequence>
<evidence type="ECO:0000256" key="1">
    <source>
        <dbReference type="SAM" id="SignalP"/>
    </source>
</evidence>
<feature type="signal peptide" evidence="1">
    <location>
        <begin position="1"/>
        <end position="22"/>
    </location>
</feature>
<dbReference type="AlphaFoldDB" id="A0A3F2RNW8"/>